<name>A0A6G5QP13_CAMRE</name>
<dbReference type="AlphaFoldDB" id="A0A6G5QP13"/>
<keyword evidence="1" id="KW-0812">Transmembrane</keyword>
<dbReference type="EMBL" id="CP012543">
    <property type="protein sequence ID" value="QCD47196.1"/>
    <property type="molecule type" value="Genomic_DNA"/>
</dbReference>
<evidence type="ECO:0000256" key="1">
    <source>
        <dbReference type="SAM" id="Phobius"/>
    </source>
</evidence>
<gene>
    <name evidence="2" type="ORF">CRECT_1560</name>
</gene>
<evidence type="ECO:0000313" key="3">
    <source>
        <dbReference type="Proteomes" id="UP000502377"/>
    </source>
</evidence>
<reference evidence="2 3" key="1">
    <citation type="submission" date="2016-07" db="EMBL/GenBank/DDBJ databases">
        <title>Comparative genomics of the Campylobacter concisus group.</title>
        <authorList>
            <person name="Miller W.G."/>
            <person name="Yee E."/>
            <person name="Chapman M.H."/>
            <person name="Huynh S."/>
            <person name="Bono J.L."/>
            <person name="On S.L.W."/>
            <person name="StLeger J."/>
            <person name="Foster G."/>
            <person name="Parker C.T."/>
        </authorList>
    </citation>
    <scope>NUCLEOTIDE SEQUENCE [LARGE SCALE GENOMIC DNA]</scope>
    <source>
        <strain evidence="2 3">ATCC 33238</strain>
    </source>
</reference>
<accession>A0A6G5QP13</accession>
<dbReference type="KEGG" id="crx:CRECT_1560"/>
<keyword evidence="1" id="KW-1133">Transmembrane helix</keyword>
<protein>
    <submittedName>
        <fullName evidence="2">Uncharacterized protein</fullName>
    </submittedName>
</protein>
<organism evidence="2 3">
    <name type="scientific">Campylobacter rectus</name>
    <name type="common">Wolinella recta</name>
    <dbReference type="NCBI Taxonomy" id="203"/>
    <lineage>
        <taxon>Bacteria</taxon>
        <taxon>Pseudomonadati</taxon>
        <taxon>Campylobacterota</taxon>
        <taxon>Epsilonproteobacteria</taxon>
        <taxon>Campylobacterales</taxon>
        <taxon>Campylobacteraceae</taxon>
        <taxon>Campylobacter</taxon>
    </lineage>
</organism>
<dbReference type="Proteomes" id="UP000502377">
    <property type="component" value="Chromosome"/>
</dbReference>
<dbReference type="RefSeq" id="WP_004318989.1">
    <property type="nucleotide sequence ID" value="NZ_CP012543.1"/>
</dbReference>
<sequence length="120" mass="13917">MGTQLVEQNELKETLELKERIENNTVVELWENSEDYERLANATRKTMRYINDEQIKSFADALNQTNEKILNLTFEGVKKHHEKKFEQIRKRQKIYVASAFAGGVLIGALAVWVAFRIFAG</sequence>
<evidence type="ECO:0000313" key="2">
    <source>
        <dbReference type="EMBL" id="QCD47196.1"/>
    </source>
</evidence>
<proteinExistence type="predicted"/>
<keyword evidence="1" id="KW-0472">Membrane</keyword>
<feature type="transmembrane region" description="Helical" evidence="1">
    <location>
        <begin position="94"/>
        <end position="115"/>
    </location>
</feature>